<dbReference type="PANTHER" id="PTHR45626">
    <property type="entry name" value="TRANSCRIPTION TERMINATION FACTOR 2-RELATED"/>
    <property type="match status" value="1"/>
</dbReference>
<protein>
    <submittedName>
        <fullName evidence="6">HELICc domain containing protein</fullName>
    </submittedName>
</protein>
<organism evidence="6">
    <name type="scientific">uncultured Caudovirales phage</name>
    <dbReference type="NCBI Taxonomy" id="2100421"/>
    <lineage>
        <taxon>Viruses</taxon>
        <taxon>Duplodnaviria</taxon>
        <taxon>Heunggongvirae</taxon>
        <taxon>Uroviricota</taxon>
        <taxon>Caudoviricetes</taxon>
        <taxon>Peduoviridae</taxon>
        <taxon>Maltschvirus</taxon>
        <taxon>Maltschvirus maltsch</taxon>
    </lineage>
</organism>
<dbReference type="InterPro" id="IPR001650">
    <property type="entry name" value="Helicase_C-like"/>
</dbReference>
<sequence>GKLQQMASGFVYTDAGPVFFDSAKFGLLDDLLTENQHANTIIVYQYKAELAELQRAYPMASTLDEPEAIDRWNAGLIELLLVHPKSAGHGLNLQFGGSRIVFLSLPWSLELFEQTIGRLHRSGQQHDVWCYVLMANKTVDEKIYAALHDKKSLSQLAMECLA</sequence>
<evidence type="ECO:0000256" key="2">
    <source>
        <dbReference type="ARBA" id="ARBA00022801"/>
    </source>
</evidence>
<evidence type="ECO:0000256" key="1">
    <source>
        <dbReference type="ARBA" id="ARBA00022741"/>
    </source>
</evidence>
<feature type="non-terminal residue" evidence="6">
    <location>
        <position position="1"/>
    </location>
</feature>
<evidence type="ECO:0000256" key="4">
    <source>
        <dbReference type="ARBA" id="ARBA00022840"/>
    </source>
</evidence>
<accession>A0A6J5P1U6</accession>
<dbReference type="Pfam" id="PF00271">
    <property type="entry name" value="Helicase_C"/>
    <property type="match status" value="1"/>
</dbReference>
<dbReference type="InterPro" id="IPR050628">
    <property type="entry name" value="SNF2_RAD54_helicase_TF"/>
</dbReference>
<keyword evidence="4" id="KW-0067">ATP-binding</keyword>
<keyword evidence="2" id="KW-0378">Hydrolase</keyword>
<dbReference type="GO" id="GO:0006281">
    <property type="term" value="P:DNA repair"/>
    <property type="evidence" value="ECO:0007669"/>
    <property type="project" value="TreeGrafter"/>
</dbReference>
<dbReference type="GO" id="GO:0016787">
    <property type="term" value="F:hydrolase activity"/>
    <property type="evidence" value="ECO:0007669"/>
    <property type="project" value="UniProtKB-KW"/>
</dbReference>
<dbReference type="SUPFAM" id="SSF52540">
    <property type="entry name" value="P-loop containing nucleoside triphosphate hydrolases"/>
    <property type="match status" value="1"/>
</dbReference>
<dbReference type="InterPro" id="IPR027417">
    <property type="entry name" value="P-loop_NTPase"/>
</dbReference>
<evidence type="ECO:0000256" key="3">
    <source>
        <dbReference type="ARBA" id="ARBA00022806"/>
    </source>
</evidence>
<feature type="domain" description="Helicase C-terminal" evidence="5">
    <location>
        <begin position="24"/>
        <end position="123"/>
    </location>
</feature>
<proteinExistence type="predicted"/>
<keyword evidence="3" id="KW-0347">Helicase</keyword>
<dbReference type="GO" id="GO:0008094">
    <property type="term" value="F:ATP-dependent activity, acting on DNA"/>
    <property type="evidence" value="ECO:0007669"/>
    <property type="project" value="TreeGrafter"/>
</dbReference>
<evidence type="ECO:0000259" key="5">
    <source>
        <dbReference type="Pfam" id="PF00271"/>
    </source>
</evidence>
<dbReference type="PANTHER" id="PTHR45626:SF17">
    <property type="entry name" value="HELICASE-LIKE TRANSCRIPTION FACTOR"/>
    <property type="match status" value="1"/>
</dbReference>
<reference evidence="6" key="1">
    <citation type="submission" date="2020-04" db="EMBL/GenBank/DDBJ databases">
        <authorList>
            <person name="Chiriac C."/>
            <person name="Salcher M."/>
            <person name="Ghai R."/>
            <person name="Kavagutti S V."/>
        </authorList>
    </citation>
    <scope>NUCLEOTIDE SEQUENCE</scope>
</reference>
<evidence type="ECO:0000313" key="6">
    <source>
        <dbReference type="EMBL" id="CAB4165900.1"/>
    </source>
</evidence>
<name>A0A6J5P1U6_9CAUD</name>
<dbReference type="GO" id="GO:0005524">
    <property type="term" value="F:ATP binding"/>
    <property type="evidence" value="ECO:0007669"/>
    <property type="project" value="UniProtKB-KW"/>
</dbReference>
<dbReference type="GO" id="GO:0004386">
    <property type="term" value="F:helicase activity"/>
    <property type="evidence" value="ECO:0007669"/>
    <property type="project" value="UniProtKB-KW"/>
</dbReference>
<keyword evidence="1" id="KW-0547">Nucleotide-binding</keyword>
<gene>
    <name evidence="6" type="ORF">UFOVP839_1</name>
</gene>
<dbReference type="EMBL" id="LR796783">
    <property type="protein sequence ID" value="CAB4165900.1"/>
    <property type="molecule type" value="Genomic_DNA"/>
</dbReference>
<dbReference type="Gene3D" id="3.40.50.300">
    <property type="entry name" value="P-loop containing nucleotide triphosphate hydrolases"/>
    <property type="match status" value="1"/>
</dbReference>